<dbReference type="CDD" id="cd00093">
    <property type="entry name" value="HTH_XRE"/>
    <property type="match status" value="1"/>
</dbReference>
<proteinExistence type="predicted"/>
<feature type="region of interest" description="Disordered" evidence="1">
    <location>
        <begin position="58"/>
        <end position="130"/>
    </location>
</feature>
<evidence type="ECO:0000256" key="1">
    <source>
        <dbReference type="SAM" id="MobiDB-lite"/>
    </source>
</evidence>
<protein>
    <submittedName>
        <fullName evidence="2">Uncharacterized protein</fullName>
    </submittedName>
</protein>
<reference evidence="2" key="1">
    <citation type="journal article" date="2014" name="Front. Microbiol.">
        <title>High frequency of phylogenetically diverse reductive dehalogenase-homologous genes in deep subseafloor sedimentary metagenomes.</title>
        <authorList>
            <person name="Kawai M."/>
            <person name="Futagami T."/>
            <person name="Toyoda A."/>
            <person name="Takaki Y."/>
            <person name="Nishi S."/>
            <person name="Hori S."/>
            <person name="Arai W."/>
            <person name="Tsubouchi T."/>
            <person name="Morono Y."/>
            <person name="Uchiyama I."/>
            <person name="Ito T."/>
            <person name="Fujiyama A."/>
            <person name="Inagaki F."/>
            <person name="Takami H."/>
        </authorList>
    </citation>
    <scope>NUCLEOTIDE SEQUENCE</scope>
    <source>
        <strain evidence="2">Expedition CK06-06</strain>
    </source>
</reference>
<feature type="non-terminal residue" evidence="2">
    <location>
        <position position="130"/>
    </location>
</feature>
<dbReference type="InterPro" id="IPR001387">
    <property type="entry name" value="Cro/C1-type_HTH"/>
</dbReference>
<dbReference type="GO" id="GO:0003677">
    <property type="term" value="F:DNA binding"/>
    <property type="evidence" value="ECO:0007669"/>
    <property type="project" value="InterPro"/>
</dbReference>
<evidence type="ECO:0000313" key="2">
    <source>
        <dbReference type="EMBL" id="GAI51026.1"/>
    </source>
</evidence>
<name>X1Q8C2_9ZZZZ</name>
<dbReference type="SUPFAM" id="SSF47413">
    <property type="entry name" value="lambda repressor-like DNA-binding domains"/>
    <property type="match status" value="1"/>
</dbReference>
<comment type="caution">
    <text evidence="2">The sequence shown here is derived from an EMBL/GenBank/DDBJ whole genome shotgun (WGS) entry which is preliminary data.</text>
</comment>
<dbReference type="AlphaFoldDB" id="X1Q8C2"/>
<gene>
    <name evidence="2" type="ORF">S06H3_62759</name>
</gene>
<organism evidence="2">
    <name type="scientific">marine sediment metagenome</name>
    <dbReference type="NCBI Taxonomy" id="412755"/>
    <lineage>
        <taxon>unclassified sequences</taxon>
        <taxon>metagenomes</taxon>
        <taxon>ecological metagenomes</taxon>
    </lineage>
</organism>
<feature type="compositionally biased region" description="Basic and acidic residues" evidence="1">
    <location>
        <begin position="58"/>
        <end position="71"/>
    </location>
</feature>
<feature type="compositionally biased region" description="Basic and acidic residues" evidence="1">
    <location>
        <begin position="83"/>
        <end position="94"/>
    </location>
</feature>
<sequence length="130" mass="14204">MSKAGLKRLKRLSGLTWDGVADLVGANRSTIFRWLSGDSEMKDEKADLISHLVAEYERPRNKTDDETKTRLSEGPASPATPLKAEKMPGKEHPAHIYINKELNNKTSPSNVISPKPLGTDAPIPSTSSPI</sequence>
<accession>X1Q8C2</accession>
<dbReference type="EMBL" id="BARV01041467">
    <property type="protein sequence ID" value="GAI51026.1"/>
    <property type="molecule type" value="Genomic_DNA"/>
</dbReference>
<dbReference type="InterPro" id="IPR010982">
    <property type="entry name" value="Lambda_DNA-bd_dom_sf"/>
</dbReference>